<dbReference type="Proteomes" id="UP000018031">
    <property type="component" value="Unassembled WGS sequence"/>
</dbReference>
<gene>
    <name evidence="1" type="ORF">PORCRE_1372</name>
</gene>
<reference evidence="1 2" key="2">
    <citation type="journal article" date="2013" name="Genome Announc.">
        <title>Draft Genome Sequences of Porphyromonas crevioricanis JCM 15906T and Porphyromonas cansulci JCM 13913T Isolated from a Canine Oral Cavity.</title>
        <authorList>
            <person name="Sakamoto M."/>
            <person name="Tanaka N."/>
            <person name="Shiwa Y."/>
            <person name="Yoshikawa H."/>
            <person name="Ohkuma M."/>
        </authorList>
    </citation>
    <scope>NUCLEOTIDE SEQUENCE [LARGE SCALE GENOMIC DNA]</scope>
    <source>
        <strain evidence="1 2">JCM 15906</strain>
    </source>
</reference>
<reference evidence="2" key="1">
    <citation type="journal article" date="2013" name="Genome">
        <title>Draft Genome Sequences of Porphyromonas crevioricanis JCM 15906T and Porphyromonas cansulci JCM 13913T Isolated from a Canine Oral Cavity.</title>
        <authorList>
            <person name="Sakamoto M."/>
            <person name="Tanaka N."/>
            <person name="Shiwa Y."/>
            <person name="Yoshikawa H."/>
            <person name="Ohkuma M."/>
        </authorList>
    </citation>
    <scope>NUCLEOTIDE SEQUENCE [LARGE SCALE GENOMIC DNA]</scope>
    <source>
        <strain evidence="2">JCM 15906</strain>
    </source>
</reference>
<name>T1CPB1_9PORP</name>
<dbReference type="AlphaFoldDB" id="T1CPB1"/>
<evidence type="ECO:0008006" key="3">
    <source>
        <dbReference type="Google" id="ProtNLM"/>
    </source>
</evidence>
<dbReference type="EMBL" id="BAOU01000037">
    <property type="protein sequence ID" value="GAD05667.1"/>
    <property type="molecule type" value="Genomic_DNA"/>
</dbReference>
<protein>
    <recommendedName>
        <fullName evidence="3">Lipoprotein</fullName>
    </recommendedName>
</protein>
<organism evidence="1 2">
    <name type="scientific">Porphyromonas crevioricanis JCM 15906</name>
    <dbReference type="NCBI Taxonomy" id="1305617"/>
    <lineage>
        <taxon>Bacteria</taxon>
        <taxon>Pseudomonadati</taxon>
        <taxon>Bacteroidota</taxon>
        <taxon>Bacteroidia</taxon>
        <taxon>Bacteroidales</taxon>
        <taxon>Porphyromonadaceae</taxon>
        <taxon>Porphyromonas</taxon>
    </lineage>
</organism>
<accession>T1CPB1</accession>
<sequence>MVLLGGCSKKDEPNDYSLNGTVWVNNENGVRILKFEKETFSFNASYESEDRRQVREQGWGTYVYKPPFVFFSAINPSTGRIDTQTGKIDGNKLSFRNFIYTKQE</sequence>
<comment type="caution">
    <text evidence="1">The sequence shown here is derived from an EMBL/GenBank/DDBJ whole genome shotgun (WGS) entry which is preliminary data.</text>
</comment>
<proteinExistence type="predicted"/>
<evidence type="ECO:0000313" key="1">
    <source>
        <dbReference type="EMBL" id="GAD05667.1"/>
    </source>
</evidence>
<evidence type="ECO:0000313" key="2">
    <source>
        <dbReference type="Proteomes" id="UP000018031"/>
    </source>
</evidence>